<feature type="region of interest" description="Disordered" evidence="3">
    <location>
        <begin position="1068"/>
        <end position="1141"/>
    </location>
</feature>
<feature type="region of interest" description="Disordered" evidence="3">
    <location>
        <begin position="190"/>
        <end position="233"/>
    </location>
</feature>
<evidence type="ECO:0000256" key="3">
    <source>
        <dbReference type="SAM" id="MobiDB-lite"/>
    </source>
</evidence>
<dbReference type="Gene3D" id="1.10.4080.10">
    <property type="entry name" value="ADP-ribosylation/Crystallin J1"/>
    <property type="match status" value="3"/>
</dbReference>
<accession>A0ABT4V6A9</accession>
<dbReference type="EMBL" id="JAQGLA010000066">
    <property type="protein sequence ID" value="MDA3629373.1"/>
    <property type="molecule type" value="Genomic_DNA"/>
</dbReference>
<comment type="caution">
    <text evidence="4">The sequence shown here is derived from an EMBL/GenBank/DDBJ whole genome shotgun (WGS) entry which is preliminary data.</text>
</comment>
<evidence type="ECO:0000313" key="5">
    <source>
        <dbReference type="Proteomes" id="UP001210380"/>
    </source>
</evidence>
<dbReference type="NCBIfam" id="NF033532">
    <property type="entry name" value="lone7para_assoc"/>
    <property type="match status" value="1"/>
</dbReference>
<dbReference type="InterPro" id="IPR036705">
    <property type="entry name" value="Ribosyl_crysJ1_sf"/>
</dbReference>
<sequence>MNTTQQPNRPVITPAMREQATKQPNTWLYVVDPIFTDPSAEVPPWGFIGGYRVDEKGEITDDFSPNPNYRPSPVALRLPAPTNDVERALQLTTTGYAQGHALLTAMLDAELILFAQPQGTGLFTMEHESGRRQLQVFTSEGFLPPNWTTWQRMTGRQLAAHNPAGIDVQVNPTSPVKARVPAEDLVKAAASVPPKAPGGPVNSPATGMPAVAPPSPPNGTPVPNGAAPAPQPPAPIDPVETEFGRRFLGSMLAGAIGDALGAPVEFYPVDQIRSRFGAMGVTEYDRTGDQPGEFTDDTQMTLFTLEGLIRGHIAVRAGADNPLSAIQLAYQRWLHTQGYAWMRAAGPYAISHPKANGWLIEQHDLFAVRSPNSSCITALREFASVGAPGTFSRPINDSPDCGGVVRAAPVALWSDDPKQVFELAAATAALTYSQPNGYLPAGVFAVIVHRLLREATLEEAVRQARELLVQYADHEDTERALQAAEDLAAQGKPTPEQLKDSLGGGWAGHEALAIAVCAALSTDSIAAALMVAVNHSGDSDSTAAICGNIVGARYGAPALPGVWLRDLKQREVVESLAKDALLEFSPTPPGGDAWEARYPAAKDVSDLDFTSTLPLVSDKPAAEAAPAEEAVEAESAAADVEEAAVDQDSDETPADEEAEAPAEEAQDSDEPAAADEEAAADEDSDESEATSDDDTAVEEAEPPAAPVVAEAAADKPETDEPADPEDLRAQRILGFLLGGAAGDALGYPIEDDSLQDIRRKYGSAGLTDFVDAHRPGGSVSDETQMTMFTLEGLIRASVRRRLFGENEPATQVQHAYQRWLHTQGFDWREAGGPLAATPPDGWLIRQKGLFVRRAPGTTCIQALHGYANGKPQGSFTNRLNDSKGCGGVMRAAPAALWSTDSAEVFQVGAMTALLTHGNPSGFLPAGALAVIVQQLLDGRSLPEAVDGALTELSKWDGHEETSAALRAAIELAAGGEPTPEQIQDSLGEGWFGEQALAIAVCASLTHPKSFADAVVLAANHSGDSDSTAAICGNIMGAALTSEAIPQTWRDKLELREVIEQLAADAIREFGPNPPRDADWLDRYPIGADEPAEQDTPDEQPEPAEESAAAIEEPVEEQAEAVAETDEQPESEPVAEDAEQSTAVAAGVAATAVAAAGAAAVAVTDEPAEEEDSAVEEQPAEEAESTEEPAAEEAEATEVQVEPVAEEPVAEPADDDADDGLSNEELQLLAAWRKFRDNEDGNSADLTQDLHKLLVEAFGAERAAQLIGEAAETEDEGELVAETQVQLSRDERVAGCVLGTAVGDALGAPWMFSDLSTILRENPEGVREMAEAFGKRAAATAHGQQTAFVLDALIRTRVRSVQRGISEHWPSVVRGTLLHWMHTQGVKLRSGVFQLGALAETEALQAQRFPDEATLTALARFSDRREVPTPSNPPNSARTAAAAVRGAAIGFEFTSPQDAIVHGAEIAAVTHGHPDGYLTAGALAGLVCSLNNGQTLVDAVHSVLAELDQMEVAEGITQGLRSALEIVGSGQVSPTRFEELGLGWQAPEALAIAVAAALAHPNSFADAVSLAATHSGNTATTAAICGSLLGAARGTEQIPAEWLEELELREVLTELVADEQRARAEITSDQQVPDWAQRYLG</sequence>
<organism evidence="4 5">
    <name type="scientific">Saccharopolyspora oryzae</name>
    <dbReference type="NCBI Taxonomy" id="2997343"/>
    <lineage>
        <taxon>Bacteria</taxon>
        <taxon>Bacillati</taxon>
        <taxon>Actinomycetota</taxon>
        <taxon>Actinomycetes</taxon>
        <taxon>Pseudonocardiales</taxon>
        <taxon>Pseudonocardiaceae</taxon>
        <taxon>Saccharopolyspora</taxon>
    </lineage>
</organism>
<dbReference type="Pfam" id="PF03747">
    <property type="entry name" value="ADP_ribosyl_GH"/>
    <property type="match status" value="3"/>
</dbReference>
<gene>
    <name evidence="4" type="ORF">OU415_28360</name>
</gene>
<evidence type="ECO:0000256" key="2">
    <source>
        <dbReference type="ARBA" id="ARBA00022801"/>
    </source>
</evidence>
<feature type="compositionally biased region" description="Acidic residues" evidence="3">
    <location>
        <begin position="1203"/>
        <end position="1219"/>
    </location>
</feature>
<name>A0ABT4V6A9_9PSEU</name>
<comment type="similarity">
    <text evidence="1">Belongs to the ADP-ribosylglycohydrolase family.</text>
</comment>
<dbReference type="InterPro" id="IPR050792">
    <property type="entry name" value="ADP-ribosylglycohydrolase"/>
</dbReference>
<keyword evidence="2" id="KW-0378">Hydrolase</keyword>
<feature type="region of interest" description="Disordered" evidence="3">
    <location>
        <begin position="618"/>
        <end position="724"/>
    </location>
</feature>
<dbReference type="PANTHER" id="PTHR16222">
    <property type="entry name" value="ADP-RIBOSYLGLYCOHYDROLASE"/>
    <property type="match status" value="1"/>
</dbReference>
<keyword evidence="5" id="KW-1185">Reference proteome</keyword>
<dbReference type="Proteomes" id="UP001210380">
    <property type="component" value="Unassembled WGS sequence"/>
</dbReference>
<reference evidence="4 5" key="1">
    <citation type="submission" date="2022-11" db="EMBL/GenBank/DDBJ databases">
        <title>Draft genome sequence of Saccharopolyspora sp. WRP15-2 isolated from rhizosphere soils of wild rice in Thailand.</title>
        <authorList>
            <person name="Duangmal K."/>
            <person name="Kammanee S."/>
            <person name="Muangham S."/>
        </authorList>
    </citation>
    <scope>NUCLEOTIDE SEQUENCE [LARGE SCALE GENOMIC DNA]</scope>
    <source>
        <strain evidence="4 5">WRP15-2</strain>
    </source>
</reference>
<feature type="compositionally biased region" description="Acidic residues" evidence="3">
    <location>
        <begin position="1165"/>
        <end position="1195"/>
    </location>
</feature>
<evidence type="ECO:0000313" key="4">
    <source>
        <dbReference type="EMBL" id="MDA3629373.1"/>
    </source>
</evidence>
<feature type="region of interest" description="Disordered" evidence="3">
    <location>
        <begin position="1160"/>
        <end position="1219"/>
    </location>
</feature>
<protein>
    <submittedName>
        <fullName evidence="4">Type VII secretion system-associated protein</fullName>
    </submittedName>
</protein>
<feature type="compositionally biased region" description="Low complexity" evidence="3">
    <location>
        <begin position="190"/>
        <end position="201"/>
    </location>
</feature>
<feature type="compositionally biased region" description="Acidic residues" evidence="3">
    <location>
        <begin position="639"/>
        <end position="701"/>
    </location>
</feature>
<feature type="compositionally biased region" description="Low complexity" evidence="3">
    <location>
        <begin position="622"/>
        <end position="638"/>
    </location>
</feature>
<dbReference type="InterPro" id="IPR047659">
    <property type="entry name" value="T7SS_assoc"/>
</dbReference>
<feature type="compositionally biased region" description="Pro residues" evidence="3">
    <location>
        <begin position="211"/>
        <end position="220"/>
    </location>
</feature>
<dbReference type="InterPro" id="IPR005502">
    <property type="entry name" value="Ribosyl_crysJ1"/>
</dbReference>
<dbReference type="PANTHER" id="PTHR16222:SF24">
    <property type="entry name" value="ADP-RIBOSYLHYDROLASE ARH3"/>
    <property type="match status" value="1"/>
</dbReference>
<feature type="compositionally biased region" description="Acidic residues" evidence="3">
    <location>
        <begin position="1112"/>
        <end position="1138"/>
    </location>
</feature>
<evidence type="ECO:0000256" key="1">
    <source>
        <dbReference type="ARBA" id="ARBA00010702"/>
    </source>
</evidence>
<dbReference type="RefSeq" id="WP_270952387.1">
    <property type="nucleotide sequence ID" value="NZ_JAQGLA010000066.1"/>
</dbReference>
<feature type="compositionally biased region" description="Acidic residues" evidence="3">
    <location>
        <begin position="1089"/>
        <end position="1104"/>
    </location>
</feature>
<dbReference type="SUPFAM" id="SSF101478">
    <property type="entry name" value="ADP-ribosylglycohydrolase"/>
    <property type="match status" value="3"/>
</dbReference>
<proteinExistence type="inferred from homology"/>